<sequence>MAKLLHEEVISDEALSCVMSTRGSVSDSRTVLLKAVRDAVHSNYKHLELFVTVLRKFSETAHIGDTIFEEYRNCFKYYDDVEEDEIHFLERNVDLTLGKKSQRKPMSTISESLSFDQEKKHSIHKILFPRNMKNKFKKMRIKFGSTFYHVRRSFTSRENILNIYEVKELILNWFPDLKPQLCYKKTIGEVLNVVKRKCNIIDISPLEVLAFEFKIEEAEPIIKSYKEEAKDFCKSVSVSLCLGEELQAVATPSRLLCETVVFVFNWDPDEHTLQDINDVLNELEPLHKCHIQIDKVGPGRSVVVTCYCPAEYTDLLKRIVLEKIDTLQRKGLKEFVTGNCTLWDTSQVFLAQINNLTADLEDRDKRILELATFKELSESRLKEIEALQIGLKESQCINVQKEEVINQLKEKISLLNEEIVDKDRILNQLLEDSEKELASLKELSENRLEEIEQLKMKLESTFDDITELSGEEAPETNESLDTDTSIEEEDGEVEWSYDDVHLFNPSVNQCIEVINKLEDKHELVALSDSSSDVIQFLIPIILERSTVKTLCIFSSILTRDDILSFSTQISTNISLTSLDLSNGSISDDGVIALAQSLQYNNTLQYLDLAYNTGITSASAQPLVDLLLINSTLCRLDLYHTSIGLIGVMILMELFKTNKTLKELKLDKRYKETCSYFEQIKNRVTFL</sequence>
<evidence type="ECO:0000313" key="3">
    <source>
        <dbReference type="Proteomes" id="UP000007879"/>
    </source>
</evidence>
<evidence type="ECO:0000256" key="1">
    <source>
        <dbReference type="SAM" id="MobiDB-lite"/>
    </source>
</evidence>
<dbReference type="InParanoid" id="A0A1X7TBN9"/>
<reference evidence="3" key="1">
    <citation type="journal article" date="2010" name="Nature">
        <title>The Amphimedon queenslandica genome and the evolution of animal complexity.</title>
        <authorList>
            <person name="Srivastava M."/>
            <person name="Simakov O."/>
            <person name="Chapman J."/>
            <person name="Fahey B."/>
            <person name="Gauthier M.E."/>
            <person name="Mitros T."/>
            <person name="Richards G.S."/>
            <person name="Conaco C."/>
            <person name="Dacre M."/>
            <person name="Hellsten U."/>
            <person name="Larroux C."/>
            <person name="Putnam N.H."/>
            <person name="Stanke M."/>
            <person name="Adamska M."/>
            <person name="Darling A."/>
            <person name="Degnan S.M."/>
            <person name="Oakley T.H."/>
            <person name="Plachetzki D.C."/>
            <person name="Zhai Y."/>
            <person name="Adamski M."/>
            <person name="Calcino A."/>
            <person name="Cummins S.F."/>
            <person name="Goodstein D.M."/>
            <person name="Harris C."/>
            <person name="Jackson D.J."/>
            <person name="Leys S.P."/>
            <person name="Shu S."/>
            <person name="Woodcroft B.J."/>
            <person name="Vervoort M."/>
            <person name="Kosik K.S."/>
            <person name="Manning G."/>
            <person name="Degnan B.M."/>
            <person name="Rokhsar D.S."/>
        </authorList>
    </citation>
    <scope>NUCLEOTIDE SEQUENCE [LARGE SCALE GENOMIC DNA]</scope>
</reference>
<dbReference type="OrthoDB" id="120976at2759"/>
<dbReference type="Pfam" id="PF13516">
    <property type="entry name" value="LRR_6"/>
    <property type="match status" value="2"/>
</dbReference>
<proteinExistence type="predicted"/>
<organism evidence="2">
    <name type="scientific">Amphimedon queenslandica</name>
    <name type="common">Sponge</name>
    <dbReference type="NCBI Taxonomy" id="400682"/>
    <lineage>
        <taxon>Eukaryota</taxon>
        <taxon>Metazoa</taxon>
        <taxon>Porifera</taxon>
        <taxon>Demospongiae</taxon>
        <taxon>Heteroscleromorpha</taxon>
        <taxon>Haplosclerida</taxon>
        <taxon>Niphatidae</taxon>
        <taxon>Amphimedon</taxon>
    </lineage>
</organism>
<feature type="region of interest" description="Disordered" evidence="1">
    <location>
        <begin position="467"/>
        <end position="488"/>
    </location>
</feature>
<dbReference type="SMART" id="SM00368">
    <property type="entry name" value="LRR_RI"/>
    <property type="match status" value="3"/>
</dbReference>
<name>A0A1X7TBN9_AMPQE</name>
<protein>
    <recommendedName>
        <fullName evidence="4">Death domain-containing protein</fullName>
    </recommendedName>
</protein>
<dbReference type="PANTHER" id="PTHR24114:SF2">
    <property type="entry name" value="F-BOX DOMAIN-CONTAINING PROTEIN-RELATED"/>
    <property type="match status" value="1"/>
</dbReference>
<dbReference type="SUPFAM" id="SSF52047">
    <property type="entry name" value="RNI-like"/>
    <property type="match status" value="1"/>
</dbReference>
<dbReference type="AlphaFoldDB" id="A0A1X7TBN9"/>
<reference evidence="2" key="2">
    <citation type="submission" date="2017-05" db="UniProtKB">
        <authorList>
            <consortium name="EnsemblMetazoa"/>
        </authorList>
    </citation>
    <scope>IDENTIFICATION</scope>
</reference>
<dbReference type="Gene3D" id="3.80.10.10">
    <property type="entry name" value="Ribonuclease Inhibitor"/>
    <property type="match status" value="2"/>
</dbReference>
<dbReference type="InterPro" id="IPR032675">
    <property type="entry name" value="LRR_dom_sf"/>
</dbReference>
<evidence type="ECO:0008006" key="4">
    <source>
        <dbReference type="Google" id="ProtNLM"/>
    </source>
</evidence>
<dbReference type="Proteomes" id="UP000007879">
    <property type="component" value="Unassembled WGS sequence"/>
</dbReference>
<evidence type="ECO:0000313" key="2">
    <source>
        <dbReference type="EnsemblMetazoa" id="Aqu2.1.11973_001"/>
    </source>
</evidence>
<dbReference type="InterPro" id="IPR001611">
    <property type="entry name" value="Leu-rich_rpt"/>
</dbReference>
<gene>
    <name evidence="2" type="primary">109588731</name>
</gene>
<dbReference type="InterPro" id="IPR052394">
    <property type="entry name" value="LRR-containing"/>
</dbReference>
<keyword evidence="3" id="KW-1185">Reference proteome</keyword>
<dbReference type="EnsemblMetazoa" id="Aqu2.1.11973_001">
    <property type="protein sequence ID" value="Aqu2.1.11973_001"/>
    <property type="gene ID" value="Aqu2.1.11973"/>
</dbReference>
<dbReference type="EnsemblMetazoa" id="XM_020004848.1">
    <property type="protein sequence ID" value="XP_019860407.1"/>
    <property type="gene ID" value="LOC109588731"/>
</dbReference>
<accession>A0A1X7TBN9</accession>
<dbReference type="PANTHER" id="PTHR24114">
    <property type="entry name" value="LEUCINE RICH REPEAT FAMILY PROTEIN"/>
    <property type="match status" value="1"/>
</dbReference>
<dbReference type="eggNOG" id="KOG4308">
    <property type="taxonomic scope" value="Eukaryota"/>
</dbReference>
<dbReference type="KEGG" id="aqu:109588731"/>